<evidence type="ECO:0000259" key="1">
    <source>
        <dbReference type="Pfam" id="PF00155"/>
    </source>
</evidence>
<dbReference type="SUPFAM" id="SSF53383">
    <property type="entry name" value="PLP-dependent transferases"/>
    <property type="match status" value="1"/>
</dbReference>
<dbReference type="PANTHER" id="PTHR43510">
    <property type="entry name" value="AMINOTRANSFERASE FUNCTION, HYPOTHETICAL (EUROFUNG)"/>
    <property type="match status" value="1"/>
</dbReference>
<evidence type="ECO:0000313" key="2">
    <source>
        <dbReference type="EMBL" id="GAA6168368.1"/>
    </source>
</evidence>
<name>A0ABQ0A9Z0_9GAMM</name>
<accession>A0ABQ0A9Z0</accession>
<gene>
    <name evidence="2" type="ORF">NBRC116591_21790</name>
</gene>
<keyword evidence="2" id="KW-0032">Aminotransferase</keyword>
<dbReference type="InterPro" id="IPR015424">
    <property type="entry name" value="PyrdxlP-dep_Trfase"/>
</dbReference>
<dbReference type="PANTHER" id="PTHR43510:SF1">
    <property type="entry name" value="AMINOTRANSFERASE FUNCTION, HYPOTHETICAL (EUROFUNG)"/>
    <property type="match status" value="1"/>
</dbReference>
<sequence length="398" mass="45852">MALPENTTLEYSNENYIDITQHEIEALKTEFNLADAHTHQSQSETQKEIINDLPNLWYAAERKTQYQSEQEFIEKFYTLHGQTTALKRKDEIYLVYAASIGMHITATYLMQRNMRVGLIEPCFDNLHDLMKHMRVPLSPIDESLLYDASNIYDNLMKNAIALDAVFLVDPNNPTGFSLFDLDAEGFIEVVRFCKDYNKLLILDLCFSAFVLANGKSRFDIYEILENSKVSYIAMEDTGKTWPIQDTKCSTLHTSKDINNDVYNILTSVLLNVSPFILNLVSRYLDDSKNDKFSSVNSLISKNRQLAIQYLDGGLLKYYQPKVDTSVAWFEITNPDVTSDQLQQVLVERNVYVLPGKYFYWAHPERGQRYIRVALARNTDMFTQAMITTANIISETYGK</sequence>
<dbReference type="InterPro" id="IPR004839">
    <property type="entry name" value="Aminotransferase_I/II_large"/>
</dbReference>
<comment type="caution">
    <text evidence="2">The sequence shown here is derived from an EMBL/GenBank/DDBJ whole genome shotgun (WGS) entry which is preliminary data.</text>
</comment>
<dbReference type="Proteomes" id="UP001465153">
    <property type="component" value="Unassembled WGS sequence"/>
</dbReference>
<dbReference type="Gene3D" id="3.90.1150.10">
    <property type="entry name" value="Aspartate Aminotransferase, domain 1"/>
    <property type="match status" value="1"/>
</dbReference>
<evidence type="ECO:0000313" key="3">
    <source>
        <dbReference type="Proteomes" id="UP001465153"/>
    </source>
</evidence>
<dbReference type="Pfam" id="PF00155">
    <property type="entry name" value="Aminotran_1_2"/>
    <property type="match status" value="1"/>
</dbReference>
<dbReference type="Gene3D" id="3.40.640.10">
    <property type="entry name" value="Type I PLP-dependent aspartate aminotransferase-like (Major domain)"/>
    <property type="match status" value="1"/>
</dbReference>
<dbReference type="InterPro" id="IPR015422">
    <property type="entry name" value="PyrdxlP-dep_Trfase_small"/>
</dbReference>
<organism evidence="2 3">
    <name type="scientific">Sessilibacter corallicola</name>
    <dbReference type="NCBI Taxonomy" id="2904075"/>
    <lineage>
        <taxon>Bacteria</taxon>
        <taxon>Pseudomonadati</taxon>
        <taxon>Pseudomonadota</taxon>
        <taxon>Gammaproteobacteria</taxon>
        <taxon>Cellvibrionales</taxon>
        <taxon>Cellvibrionaceae</taxon>
        <taxon>Sessilibacter</taxon>
    </lineage>
</organism>
<dbReference type="GO" id="GO:0008483">
    <property type="term" value="F:transaminase activity"/>
    <property type="evidence" value="ECO:0007669"/>
    <property type="project" value="UniProtKB-KW"/>
</dbReference>
<reference evidence="2 3" key="1">
    <citation type="submission" date="2024-04" db="EMBL/GenBank/DDBJ databases">
        <title>Draft genome sequence of Sessilibacter corallicola NBRC 116591.</title>
        <authorList>
            <person name="Miyakawa T."/>
            <person name="Kusuya Y."/>
            <person name="Miura T."/>
        </authorList>
    </citation>
    <scope>NUCLEOTIDE SEQUENCE [LARGE SCALE GENOMIC DNA]</scope>
    <source>
        <strain evidence="2 3">KU-00831-HH</strain>
    </source>
</reference>
<keyword evidence="3" id="KW-1185">Reference proteome</keyword>
<proteinExistence type="predicted"/>
<dbReference type="EMBL" id="BAABWN010000006">
    <property type="protein sequence ID" value="GAA6168368.1"/>
    <property type="molecule type" value="Genomic_DNA"/>
</dbReference>
<feature type="domain" description="Aminotransferase class I/classII large" evidence="1">
    <location>
        <begin position="66"/>
        <end position="378"/>
    </location>
</feature>
<dbReference type="InterPro" id="IPR015421">
    <property type="entry name" value="PyrdxlP-dep_Trfase_major"/>
</dbReference>
<keyword evidence="2" id="KW-0808">Transferase</keyword>
<protein>
    <submittedName>
        <fullName evidence="2">Aminotransferase class I/II-fold pyridoxal phosphate-dependent enzyme</fullName>
    </submittedName>
</protein>